<feature type="transmembrane region" description="Helical" evidence="1">
    <location>
        <begin position="114"/>
        <end position="131"/>
    </location>
</feature>
<dbReference type="EMBL" id="QNRO01000006">
    <property type="protein sequence ID" value="RBP31016.1"/>
    <property type="molecule type" value="Genomic_DNA"/>
</dbReference>
<comment type="caution">
    <text evidence="2">The sequence shown here is derived from an EMBL/GenBank/DDBJ whole genome shotgun (WGS) entry which is preliminary data.</text>
</comment>
<keyword evidence="1" id="KW-0812">Transmembrane</keyword>
<accession>A0A366GUH3</accession>
<feature type="transmembrane region" description="Helical" evidence="1">
    <location>
        <begin position="168"/>
        <end position="199"/>
    </location>
</feature>
<keyword evidence="1" id="KW-0472">Membrane</keyword>
<keyword evidence="1" id="KW-1133">Transmembrane helix</keyword>
<feature type="transmembrane region" description="Helical" evidence="1">
    <location>
        <begin position="138"/>
        <end position="156"/>
    </location>
</feature>
<evidence type="ECO:0000256" key="1">
    <source>
        <dbReference type="SAM" id="Phobius"/>
    </source>
</evidence>
<dbReference type="Pfam" id="PF04018">
    <property type="entry name" value="VCA0040-like"/>
    <property type="match status" value="1"/>
</dbReference>
<dbReference type="STRING" id="379482.SAMN04487961_2182"/>
<organism evidence="2 3">
    <name type="scientific">Marinobacter pelagius</name>
    <dbReference type="NCBI Taxonomy" id="379482"/>
    <lineage>
        <taxon>Bacteria</taxon>
        <taxon>Pseudomonadati</taxon>
        <taxon>Pseudomonadota</taxon>
        <taxon>Gammaproteobacteria</taxon>
        <taxon>Pseudomonadales</taxon>
        <taxon>Marinobacteraceae</taxon>
        <taxon>Marinobacter</taxon>
    </lineage>
</organism>
<reference evidence="2 3" key="1">
    <citation type="submission" date="2018-06" db="EMBL/GenBank/DDBJ databases">
        <title>Freshwater and sediment microbial communities from various areas in North America, analyzing microbe dynamics in response to fracking.</title>
        <authorList>
            <person name="Lamendella R."/>
        </authorList>
    </citation>
    <scope>NUCLEOTIDE SEQUENCE [LARGE SCALE GENOMIC DNA]</scope>
    <source>
        <strain evidence="2 3">114J</strain>
    </source>
</reference>
<protein>
    <submittedName>
        <fullName evidence="2">Putative membrane protein</fullName>
    </submittedName>
</protein>
<dbReference type="PANTHER" id="PTHR37308:SF1">
    <property type="entry name" value="POLYPRENYL-PHOSPHATE TRANSPORTER"/>
    <property type="match status" value="1"/>
</dbReference>
<feature type="transmembrane region" description="Helical" evidence="1">
    <location>
        <begin position="211"/>
        <end position="236"/>
    </location>
</feature>
<gene>
    <name evidence="2" type="ORF">DET50_10634</name>
</gene>
<dbReference type="InterPro" id="IPR007163">
    <property type="entry name" value="VCA0040-like"/>
</dbReference>
<dbReference type="Proteomes" id="UP000252995">
    <property type="component" value="Unassembled WGS sequence"/>
</dbReference>
<evidence type="ECO:0000313" key="3">
    <source>
        <dbReference type="Proteomes" id="UP000252995"/>
    </source>
</evidence>
<dbReference type="AlphaFoldDB" id="A0A366GUH3"/>
<evidence type="ECO:0000313" key="2">
    <source>
        <dbReference type="EMBL" id="RBP31016.1"/>
    </source>
</evidence>
<dbReference type="PANTHER" id="PTHR37308">
    <property type="entry name" value="INTEGRAL MEMBRANE PROTEIN"/>
    <property type="match status" value="1"/>
</dbReference>
<sequence length="334" mass="35703">MSESNDGSNGAVPEVQRNQHPAAVFLRGMAMGAADIVPGVSGGTIAFITGIYFRLLEAINAVPVAVFRDLIKGRFRAFWVACDGTFLVCLLAGILSSIVTLASAISFALANYPILIWSFFFGLIVASVWHVGRQVRRYRVSLLVPLIAGIAVAWWITTLSGGQLSPSALAFFGSGALAICAMILPGISGSFILVIIGMYAPVLAAIKAADLSVLVLFMAGCLVGLLSIARLITWAFHHFHDMVLALLTGFMIGALNKVWPWKEVLSWRTNSSGEQVPLNEVSIAPATFEQLAGQDPQVPMALLMALAGLLLVLAIEWIGNRKVLPDAQNQCSPR</sequence>
<name>A0A366GUH3_9GAMM</name>
<feature type="transmembrane region" description="Helical" evidence="1">
    <location>
        <begin position="300"/>
        <end position="319"/>
    </location>
</feature>
<feature type="transmembrane region" description="Helical" evidence="1">
    <location>
        <begin position="77"/>
        <end position="108"/>
    </location>
</feature>
<feature type="transmembrane region" description="Helical" evidence="1">
    <location>
        <begin position="36"/>
        <end position="56"/>
    </location>
</feature>
<proteinExistence type="predicted"/>